<name>A0A1X6PA57_PORUM</name>
<keyword evidence="3" id="KW-1185">Reference proteome</keyword>
<gene>
    <name evidence="2" type="ORF">BU14_0141s0014</name>
</gene>
<proteinExistence type="predicted"/>
<dbReference type="AlphaFoldDB" id="A0A1X6PA57"/>
<evidence type="ECO:0000256" key="1">
    <source>
        <dbReference type="SAM" id="MobiDB-lite"/>
    </source>
</evidence>
<sequence length="301" mass="32458">MTDVQTPAVECAAAVVFFRYFPLRSVPPTGGKADNEAAGATSTRADEMLPSTTPGRRRKQKTLGGHSLEAAVRKDDKGNLVLGGKGPVGKRIVDARRERTGLCAPRFEHYPRDDDGAWLAVIPFLQATLAETVAGVFQAHDGRAVRLVTNTMRIKAAGKRRDVTAALDGVGFVASFVGRVADAIDADVLLRQSFGLVLLHAADMGAQVDEVFDEAASAKGVVARGWVNADYCQTWGGSPTPANYLQWRALQPGADAVDWDSPFISYEHFAGLDRVRPGIRDPEASKRRVAYRGKDKHAADM</sequence>
<evidence type="ECO:0000313" key="2">
    <source>
        <dbReference type="EMBL" id="OSX77630.1"/>
    </source>
</evidence>
<dbReference type="EMBL" id="KV918832">
    <property type="protein sequence ID" value="OSX77630.1"/>
    <property type="molecule type" value="Genomic_DNA"/>
</dbReference>
<evidence type="ECO:0000313" key="3">
    <source>
        <dbReference type="Proteomes" id="UP000218209"/>
    </source>
</evidence>
<feature type="region of interest" description="Disordered" evidence="1">
    <location>
        <begin position="28"/>
        <end position="65"/>
    </location>
</feature>
<protein>
    <submittedName>
        <fullName evidence="2">Uncharacterized protein</fullName>
    </submittedName>
</protein>
<dbReference type="Proteomes" id="UP000218209">
    <property type="component" value="Unassembled WGS sequence"/>
</dbReference>
<organism evidence="2 3">
    <name type="scientific">Porphyra umbilicalis</name>
    <name type="common">Purple laver</name>
    <name type="synonym">Red alga</name>
    <dbReference type="NCBI Taxonomy" id="2786"/>
    <lineage>
        <taxon>Eukaryota</taxon>
        <taxon>Rhodophyta</taxon>
        <taxon>Bangiophyceae</taxon>
        <taxon>Bangiales</taxon>
        <taxon>Bangiaceae</taxon>
        <taxon>Porphyra</taxon>
    </lineage>
</organism>
<reference evidence="2 3" key="1">
    <citation type="submission" date="2017-03" db="EMBL/GenBank/DDBJ databases">
        <title>WGS assembly of Porphyra umbilicalis.</title>
        <authorList>
            <person name="Brawley S.H."/>
            <person name="Blouin N.A."/>
            <person name="Ficko-Blean E."/>
            <person name="Wheeler G.L."/>
            <person name="Lohr M."/>
            <person name="Goodson H.V."/>
            <person name="Jenkins J.W."/>
            <person name="Blaby-Haas C.E."/>
            <person name="Helliwell K.E."/>
            <person name="Chan C."/>
            <person name="Marriage T."/>
            <person name="Bhattacharya D."/>
            <person name="Klein A.S."/>
            <person name="Badis Y."/>
            <person name="Brodie J."/>
            <person name="Cao Y."/>
            <person name="Collen J."/>
            <person name="Dittami S.M."/>
            <person name="Gachon C.M."/>
            <person name="Green B.R."/>
            <person name="Karpowicz S."/>
            <person name="Kim J.W."/>
            <person name="Kudahl U."/>
            <person name="Lin S."/>
            <person name="Michel G."/>
            <person name="Mittag M."/>
            <person name="Olson B.J."/>
            <person name="Pangilinan J."/>
            <person name="Peng Y."/>
            <person name="Qiu H."/>
            <person name="Shu S."/>
            <person name="Singer J.T."/>
            <person name="Smith A.G."/>
            <person name="Sprecher B.N."/>
            <person name="Wagner V."/>
            <person name="Wang W."/>
            <person name="Wang Z.-Y."/>
            <person name="Yan J."/>
            <person name="Yarish C."/>
            <person name="Zoeuner-Riek S."/>
            <person name="Zhuang Y."/>
            <person name="Zou Y."/>
            <person name="Lindquist E.A."/>
            <person name="Grimwood J."/>
            <person name="Barry K."/>
            <person name="Rokhsar D.S."/>
            <person name="Schmutz J."/>
            <person name="Stiller J.W."/>
            <person name="Grossman A.R."/>
            <person name="Prochnik S.E."/>
        </authorList>
    </citation>
    <scope>NUCLEOTIDE SEQUENCE [LARGE SCALE GENOMIC DNA]</scope>
    <source>
        <strain evidence="2">4086291</strain>
    </source>
</reference>
<accession>A0A1X6PA57</accession>